<dbReference type="EMBL" id="AQFL01000014">
    <property type="protein sequence ID" value="EOR06257.1"/>
    <property type="molecule type" value="Genomic_DNA"/>
</dbReference>
<gene>
    <name evidence="1" type="ORF">F896_02717</name>
    <name evidence="2" type="ORF">Q3V53_00280</name>
</gene>
<evidence type="ECO:0000313" key="4">
    <source>
        <dbReference type="Proteomes" id="UP001168902"/>
    </source>
</evidence>
<reference evidence="2 4" key="2">
    <citation type="submission" date="2023-07" db="EMBL/GenBank/DDBJ databases">
        <title>A novel proteolytic Acinetobacter species.</title>
        <authorList>
            <person name="Nemec A."/>
            <person name="Radolfova-Krizova L."/>
        </authorList>
    </citation>
    <scope>NUCLEOTIDE SEQUENCE [LARGE SCALE GENOMIC DNA]</scope>
    <source>
        <strain evidence="2 4">NIPH 1865</strain>
    </source>
</reference>
<dbReference type="InterPro" id="IPR036844">
    <property type="entry name" value="Hint_dom_sf"/>
</dbReference>
<dbReference type="Proteomes" id="UP001168902">
    <property type="component" value="Unassembled WGS sequence"/>
</dbReference>
<dbReference type="EMBL" id="JAUMJH010000001">
    <property type="protein sequence ID" value="MDO3655657.1"/>
    <property type="molecule type" value="Genomic_DNA"/>
</dbReference>
<comment type="caution">
    <text evidence="1">The sequence shown here is derived from an EMBL/GenBank/DDBJ whole genome shotgun (WGS) entry which is preliminary data.</text>
</comment>
<reference evidence="1 3" key="1">
    <citation type="submission" date="2013-03" db="EMBL/GenBank/DDBJ databases">
        <title>The Genome Sequence of Acinetobacter sp. CIP 110321.</title>
        <authorList>
            <consortium name="The Broad Institute Genome Sequencing Platform"/>
            <consortium name="The Broad Institute Genome Sequencing Center for Infectious Disease"/>
            <person name="Cerqueira G."/>
            <person name="Feldgarden M."/>
            <person name="Courvalin P."/>
            <person name="Perichon B."/>
            <person name="Grillot-Courvalin C."/>
            <person name="Clermont D."/>
            <person name="Rocha E."/>
            <person name="Yoon E.-J."/>
            <person name="Nemec A."/>
            <person name="Walker B."/>
            <person name="Young S.K."/>
            <person name="Zeng Q."/>
            <person name="Gargeya S."/>
            <person name="Fitzgerald M."/>
            <person name="Haas B."/>
            <person name="Abouelleil A."/>
            <person name="Alvarado L."/>
            <person name="Arachchi H.M."/>
            <person name="Berlin A.M."/>
            <person name="Chapman S.B."/>
            <person name="Dewar J."/>
            <person name="Goldberg J."/>
            <person name="Griggs A."/>
            <person name="Gujja S."/>
            <person name="Hansen M."/>
            <person name="Howarth C."/>
            <person name="Imamovic A."/>
            <person name="Larimer J."/>
            <person name="McCowan C."/>
            <person name="Murphy C."/>
            <person name="Neiman D."/>
            <person name="Pearson M."/>
            <person name="Priest M."/>
            <person name="Roberts A."/>
            <person name="Saif S."/>
            <person name="Shea T."/>
            <person name="Sisk P."/>
            <person name="Sykes S."/>
            <person name="Wortman J."/>
            <person name="Nusbaum C."/>
            <person name="Birren B."/>
        </authorList>
    </citation>
    <scope>NUCLEOTIDE SEQUENCE [LARGE SCALE GENOMIC DNA]</scope>
    <source>
        <strain evidence="1 3">CIP 110321</strain>
    </source>
</reference>
<dbReference type="OrthoDB" id="2666939at2"/>
<dbReference type="AlphaFoldDB" id="R9AVN4"/>
<evidence type="ECO:0000313" key="2">
    <source>
        <dbReference type="EMBL" id="MDO3655657.1"/>
    </source>
</evidence>
<evidence type="ECO:0000313" key="3">
    <source>
        <dbReference type="Proteomes" id="UP000016203"/>
    </source>
</evidence>
<organism evidence="1 3">
    <name type="scientific">Acinetobacter genomosp. 15BJ</name>
    <dbReference type="NCBI Taxonomy" id="106651"/>
    <lineage>
        <taxon>Bacteria</taxon>
        <taxon>Pseudomonadati</taxon>
        <taxon>Pseudomonadota</taxon>
        <taxon>Gammaproteobacteria</taxon>
        <taxon>Moraxellales</taxon>
        <taxon>Moraxellaceae</taxon>
        <taxon>Acinetobacter</taxon>
    </lineage>
</organism>
<dbReference type="PATRIC" id="fig|1217699.3.peg.2656"/>
<dbReference type="SUPFAM" id="SSF51294">
    <property type="entry name" value="Hedgehog/intein (Hint) domain"/>
    <property type="match status" value="1"/>
</dbReference>
<accession>R9AVN4</accession>
<dbReference type="Gene3D" id="2.170.16.10">
    <property type="entry name" value="Hedgehog/Intein (Hint) domain"/>
    <property type="match status" value="1"/>
</dbReference>
<dbReference type="Proteomes" id="UP000016203">
    <property type="component" value="Unassembled WGS sequence"/>
</dbReference>
<evidence type="ECO:0008006" key="5">
    <source>
        <dbReference type="Google" id="ProtNLM"/>
    </source>
</evidence>
<protein>
    <recommendedName>
        <fullName evidence="5">Hint domain-containing protein</fullName>
    </recommendedName>
</protein>
<keyword evidence="4" id="KW-1185">Reference proteome</keyword>
<dbReference type="HOGENOM" id="CLU_080912_0_0_6"/>
<dbReference type="RefSeq" id="WP_016164297.1">
    <property type="nucleotide sequence ID" value="NZ_JAKZGC010000001.1"/>
</dbReference>
<evidence type="ECO:0000313" key="1">
    <source>
        <dbReference type="EMBL" id="EOR06257.1"/>
    </source>
</evidence>
<sequence>MNGFAAGTLVHTDKGLIPIQNIKVGDLVLSMSEENIDIKAYKRILKIITTSNQEVYRFAYCTEDQFSEMYMDLSYVLSTAEHPIWSIEENCWRPVNEFQGYSKVYTLGVDEKQYYFFWANQLYRTYDSHGNIYGHTAPPLSRDFAEADRMEAFFKVTLESIKTYNMEYENKYSPFMNEAISLSLIKDLSSVADGTPLLVDTYHIEVEDFKTYFVGELGLWVHQ</sequence>
<name>R9AVN4_9GAMM</name>
<proteinExistence type="predicted"/>